<feature type="region of interest" description="Disordered" evidence="1">
    <location>
        <begin position="422"/>
        <end position="461"/>
    </location>
</feature>
<dbReference type="EMBL" id="JAAHBZ010000010">
    <property type="protein sequence ID" value="NES30332.1"/>
    <property type="molecule type" value="Genomic_DNA"/>
</dbReference>
<dbReference type="Proteomes" id="UP000402241">
    <property type="component" value="Chromosome"/>
</dbReference>
<organism evidence="2 5">
    <name type="scientific">Micromonospora terminaliae</name>
    <dbReference type="NCBI Taxonomy" id="1914461"/>
    <lineage>
        <taxon>Bacteria</taxon>
        <taxon>Bacillati</taxon>
        <taxon>Actinomycetota</taxon>
        <taxon>Actinomycetes</taxon>
        <taxon>Micromonosporales</taxon>
        <taxon>Micromonosporaceae</taxon>
        <taxon>Micromonospora</taxon>
    </lineage>
</organism>
<gene>
    <name evidence="2" type="ORF">G3561_22620</name>
    <name evidence="3" type="ORF">GCE86_07500</name>
</gene>
<reference evidence="2 5" key="2">
    <citation type="submission" date="2020-02" db="EMBL/GenBank/DDBJ databases">
        <title>WGS of Micromonospora spp. isolated from hot spring.</title>
        <authorList>
            <person name="Thawai C."/>
        </authorList>
    </citation>
    <scope>NUCLEOTIDE SEQUENCE [LARGE SCALE GENOMIC DNA]</scope>
    <source>
        <strain evidence="2 5">TMS7</strain>
    </source>
</reference>
<dbReference type="RefSeq" id="WP_154226255.1">
    <property type="nucleotide sequence ID" value="NZ_CP045309.1"/>
</dbReference>
<dbReference type="Proteomes" id="UP000477779">
    <property type="component" value="Unassembled WGS sequence"/>
</dbReference>
<feature type="compositionally biased region" description="Basic and acidic residues" evidence="1">
    <location>
        <begin position="422"/>
        <end position="448"/>
    </location>
</feature>
<name>A0AAJ3DKY0_9ACTN</name>
<evidence type="ECO:0000256" key="1">
    <source>
        <dbReference type="SAM" id="MobiDB-lite"/>
    </source>
</evidence>
<evidence type="ECO:0000313" key="2">
    <source>
        <dbReference type="EMBL" id="NES30332.1"/>
    </source>
</evidence>
<feature type="region of interest" description="Disordered" evidence="1">
    <location>
        <begin position="503"/>
        <end position="524"/>
    </location>
</feature>
<evidence type="ECO:0000313" key="4">
    <source>
        <dbReference type="Proteomes" id="UP000402241"/>
    </source>
</evidence>
<sequence>MEALFRFAQVRQPLRTDAPEAIDLSADTELQRRLAEVAAEPDSLARMKRLAAEFAAGPHYVTGEETTGVVGATRPVSEALARSEPDLDLAALLGRPVADFLADPQTTAGIADIKDSILVIKLLPAEHRRPIARLVDVLRVHGYLASGEQRLLRTVRLPEWFGRGPRPVSPPGDPGSIKDRLAELATRHEAVDAAVTELAAVPATGFRRTPQREYPQVLPPENLRPQALFERDLTIRRKELELPLRLSELPSPAPGIPVQPGAQIAISGRPEFLPITEQGGVRLDATAIDRLGRGTRETLRNLGIDPADHLPDVVSALLRERRALHESAQGLVQSLMPRTSWWRRGNVVVARANGLLADIHCRTPRDLLDLFEQAGSPPDPEAVPHTHADLGPAGVMDLYVVRQQLKGYVRDEIAYVENVLRSESRDRTRRTRTETESIFVQERERESEQSSSLTTTDRFELQRETQSLLQERSDVKGSLTVSGSYGPTVDFQASADAAWTRNTEESESSASTMAREVTQTAAERTAERILTRETRRTTTEVEETDQHTFDNTLGTEHVVGVYQWLTKIYEAQVYNYGRRTLYDVMVPEPGAQLIEAFRRSRAEVVEIVEPVPFSVRPEQLRSDTYQTFVTLYGATGIKPPPQPFTTEAYDFHTGGEESSQEFTDSTRIKVPDGYRAVQASVGVVTTIWDGWSVDVVVGQRAHRFGAGSPWVWITDLNGETGNVPFALTTDKVGHIACAVEVTCAATDHAMKVWQHETHAQLVEAYRSRLSEYEAKLATAEATAPPVIVSREAYRNRATMVDELKRMCVTLLTEQHFDLFDATTAGPDGLPRTRFDQAGLEGAYVRFFEQAFEWENMSWVCYPYFWGRRSVWLERLDIRDGDLEFEDFLKAGYARLVLPVRPGFESAVDHFRKTGDPWEGGPLPTISDDTYLPIADEIAERLGMPGTEVPAGEPWEVRVPTSLMHLRTAEGLPRWTRQPDGHWVPDEES</sequence>
<proteinExistence type="predicted"/>
<dbReference type="AlphaFoldDB" id="A0AAJ3DKY0"/>
<keyword evidence="4" id="KW-1185">Reference proteome</keyword>
<reference evidence="3 4" key="1">
    <citation type="submission" date="2019-10" db="EMBL/GenBank/DDBJ databases">
        <title>Genome Sequence of Micromonospora terminaliae DSM 101760.</title>
        <authorList>
            <person name="Guo L."/>
        </authorList>
    </citation>
    <scope>NUCLEOTIDE SEQUENCE [LARGE SCALE GENOMIC DNA]</scope>
    <source>
        <strain evidence="3 4">DSM 101760</strain>
    </source>
</reference>
<evidence type="ECO:0000313" key="3">
    <source>
        <dbReference type="EMBL" id="QGL46912.1"/>
    </source>
</evidence>
<evidence type="ECO:0000313" key="5">
    <source>
        <dbReference type="Proteomes" id="UP000477779"/>
    </source>
</evidence>
<feature type="region of interest" description="Disordered" evidence="1">
    <location>
        <begin position="468"/>
        <end position="487"/>
    </location>
</feature>
<dbReference type="EMBL" id="CP045309">
    <property type="protein sequence ID" value="QGL46912.1"/>
    <property type="molecule type" value="Genomic_DNA"/>
</dbReference>
<accession>A0AAJ3DKY0</accession>
<protein>
    <submittedName>
        <fullName evidence="2">Uncharacterized protein</fullName>
    </submittedName>
</protein>